<accession>A0A1H6G3M8</accession>
<dbReference type="InterPro" id="IPR016039">
    <property type="entry name" value="Thiolase-like"/>
</dbReference>
<proteinExistence type="predicted"/>
<keyword evidence="3" id="KW-1185">Reference proteome</keyword>
<evidence type="ECO:0000313" key="2">
    <source>
        <dbReference type="EMBL" id="SEH17210.1"/>
    </source>
</evidence>
<reference evidence="3" key="1">
    <citation type="submission" date="2016-10" db="EMBL/GenBank/DDBJ databases">
        <authorList>
            <person name="Varghese N."/>
            <person name="Submissions S."/>
        </authorList>
    </citation>
    <scope>NUCLEOTIDE SEQUENCE [LARGE SCALE GENOMIC DNA]</scope>
    <source>
        <strain evidence="3">CGMCC 1.8981</strain>
    </source>
</reference>
<dbReference type="Proteomes" id="UP000199112">
    <property type="component" value="Unassembled WGS sequence"/>
</dbReference>
<keyword evidence="1" id="KW-0414">Isoprene biosynthesis</keyword>
<gene>
    <name evidence="2" type="ORF">SAMN04487967_3059</name>
</gene>
<evidence type="ECO:0000313" key="3">
    <source>
        <dbReference type="Proteomes" id="UP000199112"/>
    </source>
</evidence>
<dbReference type="EMBL" id="FNWL01000003">
    <property type="protein sequence ID" value="SEH17210.1"/>
    <property type="molecule type" value="Genomic_DNA"/>
</dbReference>
<evidence type="ECO:0000256" key="1">
    <source>
        <dbReference type="ARBA" id="ARBA00023229"/>
    </source>
</evidence>
<organism evidence="2 3">
    <name type="scientific">Natronorubrum sediminis</name>
    <dbReference type="NCBI Taxonomy" id="640943"/>
    <lineage>
        <taxon>Archaea</taxon>
        <taxon>Methanobacteriati</taxon>
        <taxon>Methanobacteriota</taxon>
        <taxon>Stenosarchaea group</taxon>
        <taxon>Halobacteria</taxon>
        <taxon>Halobacteriales</taxon>
        <taxon>Natrialbaceae</taxon>
        <taxon>Natronorubrum</taxon>
    </lineage>
</organism>
<dbReference type="AlphaFoldDB" id="A0A1H6G3M8"/>
<dbReference type="RefSeq" id="WP_090507822.1">
    <property type="nucleotide sequence ID" value="NZ_FNWL01000003.1"/>
</dbReference>
<dbReference type="Gene3D" id="3.40.47.10">
    <property type="match status" value="1"/>
</dbReference>
<dbReference type="OrthoDB" id="5812at2157"/>
<dbReference type="SUPFAM" id="SSF53901">
    <property type="entry name" value="Thiolase-like"/>
    <property type="match status" value="2"/>
</dbReference>
<dbReference type="GO" id="GO:0008299">
    <property type="term" value="P:isoprenoid biosynthetic process"/>
    <property type="evidence" value="ECO:0007669"/>
    <property type="project" value="UniProtKB-KW"/>
</dbReference>
<dbReference type="GO" id="GO:0016746">
    <property type="term" value="F:acyltransferase activity"/>
    <property type="evidence" value="ECO:0007669"/>
    <property type="project" value="InterPro"/>
</dbReference>
<protein>
    <submittedName>
        <fullName evidence="2">3-hydroxy-3-methylglutaryl CoA synthase</fullName>
    </submittedName>
</protein>
<sequence length="331" mass="34522">MVVIDGTGGYVPLYRIDRSDIADQHGGRGRGESAVPARDENHVTMASEAMTTALDRSAAAADDVTAVFTASVSDRFAEHGIAAQIAYRAGLSSDVRTGDFQGSGRAAADALATATEYVRATDAPVVVAAVDVMPVEPGGDDESMMGAGAGALVLRPDSDDPMATIDAVGQATTGFLERHREHGESATAGDARFERRKGVTPAVSTAFDRVETDGELEYGVASAPGFRLARAALEPIDTERVSTWNEVGYAGTATLLLDLCHAIESVDAGSTIGAVAYGQGGADAFVVSVADGASNLDGLTVAKQLEAKEYVPYVKHLEYRERYDYQGVPNA</sequence>
<name>A0A1H6G3M8_9EURY</name>